<dbReference type="Pfam" id="PF02604">
    <property type="entry name" value="PhdYeFM_antitox"/>
    <property type="match status" value="1"/>
</dbReference>
<evidence type="ECO:0000313" key="2">
    <source>
        <dbReference type="EMBL" id="KAA6319814.1"/>
    </source>
</evidence>
<organism evidence="2">
    <name type="scientific">termite gut metagenome</name>
    <dbReference type="NCBI Taxonomy" id="433724"/>
    <lineage>
        <taxon>unclassified sequences</taxon>
        <taxon>metagenomes</taxon>
        <taxon>organismal metagenomes</taxon>
    </lineage>
</organism>
<reference evidence="2" key="1">
    <citation type="submission" date="2019-03" db="EMBL/GenBank/DDBJ databases">
        <title>Single cell metagenomics reveals metabolic interactions within the superorganism composed of flagellate Streblomastix strix and complex community of Bacteroidetes bacteria on its surface.</title>
        <authorList>
            <person name="Treitli S.C."/>
            <person name="Kolisko M."/>
            <person name="Husnik F."/>
            <person name="Keeling P."/>
            <person name="Hampl V."/>
        </authorList>
    </citation>
    <scope>NUCLEOTIDE SEQUENCE</scope>
    <source>
        <strain evidence="2">STM</strain>
    </source>
</reference>
<dbReference type="EMBL" id="SNRY01003767">
    <property type="protein sequence ID" value="KAA6319814.1"/>
    <property type="molecule type" value="Genomic_DNA"/>
</dbReference>
<dbReference type="InterPro" id="IPR006442">
    <property type="entry name" value="Antitoxin_Phd/YefM"/>
</dbReference>
<comment type="similarity">
    <text evidence="1">Belongs to the phD/YefM antitoxin family.</text>
</comment>
<protein>
    <submittedName>
        <fullName evidence="2">Antitoxin YefM</fullName>
    </submittedName>
</protein>
<dbReference type="NCBIfam" id="TIGR01552">
    <property type="entry name" value="phd_fam"/>
    <property type="match status" value="1"/>
</dbReference>
<comment type="caution">
    <text evidence="2">The sequence shown here is derived from an EMBL/GenBank/DDBJ whole genome shotgun (WGS) entry which is preliminary data.</text>
</comment>
<sequence>MRTTNYTELRNNLKTVLDGVIENSEALIVQRPGNTSVVVVSLDEYNAIKETEYIIDIIPISVFVVQNNRIFPQKLHWNTRKYNKTNYSF</sequence>
<dbReference type="InterPro" id="IPR036165">
    <property type="entry name" value="YefM-like_sf"/>
</dbReference>
<dbReference type="SUPFAM" id="SSF143120">
    <property type="entry name" value="YefM-like"/>
    <property type="match status" value="1"/>
</dbReference>
<evidence type="ECO:0000256" key="1">
    <source>
        <dbReference type="ARBA" id="ARBA00009981"/>
    </source>
</evidence>
<proteinExistence type="inferred from homology"/>
<accession>A0A5J4QG97</accession>
<gene>
    <name evidence="2" type="ORF">EZS27_030337</name>
</gene>
<name>A0A5J4QG97_9ZZZZ</name>
<dbReference type="AlphaFoldDB" id="A0A5J4QG97"/>
<dbReference type="Gene3D" id="3.40.1620.10">
    <property type="entry name" value="YefM-like domain"/>
    <property type="match status" value="1"/>
</dbReference>